<evidence type="ECO:0000256" key="6">
    <source>
        <dbReference type="ARBA" id="ARBA00023242"/>
    </source>
</evidence>
<dbReference type="RefSeq" id="NP_985183.1">
    <property type="nucleotide sequence ID" value="NM_210537.1"/>
</dbReference>
<dbReference type="InterPro" id="IPR002043">
    <property type="entry name" value="UDG_fam1"/>
</dbReference>
<dbReference type="GO" id="GO:0005634">
    <property type="term" value="C:nucleus"/>
    <property type="evidence" value="ECO:0000318"/>
    <property type="project" value="GO_Central"/>
</dbReference>
<dbReference type="KEGG" id="ago:AGOS_AER327C"/>
<dbReference type="GO" id="GO:0097510">
    <property type="term" value="P:base-excision repair, AP site formation via deaminated base removal"/>
    <property type="evidence" value="ECO:0000318"/>
    <property type="project" value="GO_Central"/>
</dbReference>
<keyword evidence="4 7" id="KW-0496">Mitochondrion</keyword>
<dbReference type="GO" id="GO:0005739">
    <property type="term" value="C:mitochondrion"/>
    <property type="evidence" value="ECO:0000318"/>
    <property type="project" value="GO_Central"/>
</dbReference>
<dbReference type="CDD" id="cd10027">
    <property type="entry name" value="UDG-F1-like"/>
    <property type="match status" value="1"/>
</dbReference>
<keyword evidence="2 7" id="KW-0227">DNA damage</keyword>
<dbReference type="NCBIfam" id="NF003589">
    <property type="entry name" value="PRK05254.1-2"/>
    <property type="match status" value="1"/>
</dbReference>
<feature type="active site" description="Proton acceptor" evidence="7 8">
    <location>
        <position position="96"/>
    </location>
</feature>
<dbReference type="EC" id="3.2.2.27" evidence="7 9"/>
<reference evidence="11 12" key="1">
    <citation type="journal article" date="2004" name="Science">
        <title>The Ashbya gossypii genome as a tool for mapping the ancient Saccharomyces cerevisiae genome.</title>
        <authorList>
            <person name="Dietrich F.S."/>
            <person name="Voegeli S."/>
            <person name="Brachat S."/>
            <person name="Lerch A."/>
            <person name="Gates K."/>
            <person name="Steiner S."/>
            <person name="Mohr C."/>
            <person name="Pohlmann R."/>
            <person name="Luedi P."/>
            <person name="Choi S."/>
            <person name="Wing R.A."/>
            <person name="Flavier A."/>
            <person name="Gaffney T.D."/>
            <person name="Philippsen P."/>
        </authorList>
    </citation>
    <scope>NUCLEOTIDE SEQUENCE [LARGE SCALE GENOMIC DNA]</scope>
    <source>
        <strain evidence="12">ATCC 10895 / CBS 109.51 / FGSC 9923 / NRRL Y-1056</strain>
    </source>
</reference>
<comment type="subcellular location">
    <subcellularLocation>
        <location evidence="7">Mitochondrion</location>
    </subcellularLocation>
    <subcellularLocation>
        <location evidence="7">Nucleus</location>
    </subcellularLocation>
</comment>
<dbReference type="GO" id="GO:0004844">
    <property type="term" value="F:uracil DNA N-glycosylase activity"/>
    <property type="evidence" value="ECO:0000318"/>
    <property type="project" value="GO_Central"/>
</dbReference>
<dbReference type="OrthoDB" id="10031947at2759"/>
<evidence type="ECO:0000256" key="1">
    <source>
        <dbReference type="ARBA" id="ARBA00008184"/>
    </source>
</evidence>
<keyword evidence="12" id="KW-1185">Reference proteome</keyword>
<dbReference type="Proteomes" id="UP000000591">
    <property type="component" value="Chromosome V"/>
</dbReference>
<protein>
    <recommendedName>
        <fullName evidence="7 9">Uracil-DNA glycosylase</fullName>
        <shortName evidence="7">UDG</shortName>
        <ecNumber evidence="7 9">3.2.2.27</ecNumber>
    </recommendedName>
</protein>
<evidence type="ECO:0000256" key="4">
    <source>
        <dbReference type="ARBA" id="ARBA00023128"/>
    </source>
</evidence>
<evidence type="ECO:0000256" key="5">
    <source>
        <dbReference type="ARBA" id="ARBA00023204"/>
    </source>
</evidence>
<dbReference type="SMART" id="SM00986">
    <property type="entry name" value="UDG"/>
    <property type="match status" value="1"/>
</dbReference>
<dbReference type="SMART" id="SM00987">
    <property type="entry name" value="UreE_C"/>
    <property type="match status" value="1"/>
</dbReference>
<dbReference type="NCBIfam" id="NF003588">
    <property type="entry name" value="PRK05254.1-1"/>
    <property type="match status" value="1"/>
</dbReference>
<dbReference type="NCBIfam" id="TIGR00628">
    <property type="entry name" value="ung"/>
    <property type="match status" value="1"/>
</dbReference>
<dbReference type="PANTHER" id="PTHR11264">
    <property type="entry name" value="URACIL-DNA GLYCOSYLASE"/>
    <property type="match status" value="1"/>
</dbReference>
<dbReference type="InterPro" id="IPR036895">
    <property type="entry name" value="Uracil-DNA_glycosylase-like_sf"/>
</dbReference>
<evidence type="ECO:0000256" key="8">
    <source>
        <dbReference type="PROSITE-ProRule" id="PRU10072"/>
    </source>
</evidence>
<dbReference type="HOGENOM" id="CLU_032162_2_2_1"/>
<accession>Q756E0</accession>
<comment type="function">
    <text evidence="7 9">Excises uracil residues from the DNA which can arise as a result of misincorporation of dUMP residues by DNA polymerase or due to deamination of cytosine.</text>
</comment>
<gene>
    <name evidence="7" type="primary">UNG1</name>
    <name evidence="11" type="ORF">AGOS_AER327C</name>
</gene>
<evidence type="ECO:0000313" key="11">
    <source>
        <dbReference type="EMBL" id="AAS53007.1"/>
    </source>
</evidence>
<reference evidence="12" key="2">
    <citation type="journal article" date="2013" name="G3 (Bethesda)">
        <title>Genomes of Ashbya fungi isolated from insects reveal four mating-type loci, numerous translocations, lack of transposons, and distinct gene duplications.</title>
        <authorList>
            <person name="Dietrich F.S."/>
            <person name="Voegeli S."/>
            <person name="Kuo S."/>
            <person name="Philippsen P."/>
        </authorList>
    </citation>
    <scope>GENOME REANNOTATION</scope>
    <source>
        <strain evidence="12">ATCC 10895 / CBS 109.51 / FGSC 9923 / NRRL Y-1056</strain>
    </source>
</reference>
<dbReference type="GeneID" id="4621396"/>
<evidence type="ECO:0000313" key="12">
    <source>
        <dbReference type="Proteomes" id="UP000000591"/>
    </source>
</evidence>
<dbReference type="FunCoup" id="Q756E0">
    <property type="interactions" value="324"/>
</dbReference>
<sequence>MEAAEGGVAKACADERAKENFPEEQRRLLALELETIDASWQRILQPEFTKHYFLQLKRFVLEEQTRHTVFPPAEDIYQWTRLTPFSKVRVVIIGQDPYHNHNQAHGLAFSVRAPTPAPPSLRNIYKELQINYTDFVADNALGDLTRWATQGVLLLNTSLTVRAHCANSHSKKGWEPFTSRVVQLLVEDRRRTGQPLVFLLWGAHAAKLVDRVLGGRVPDNFLVLRSVHPSPLSASRGFFGNFHFRKINDWLMARGQRMIDWSVVPDTELKEVRDANKETGAASST</sequence>
<proteinExistence type="inferred from homology"/>
<dbReference type="AlphaFoldDB" id="Q756E0"/>
<dbReference type="Pfam" id="PF03167">
    <property type="entry name" value="UDG"/>
    <property type="match status" value="1"/>
</dbReference>
<dbReference type="SUPFAM" id="SSF52141">
    <property type="entry name" value="Uracil-DNA glycosylase-like"/>
    <property type="match status" value="1"/>
</dbReference>
<dbReference type="PROSITE" id="PS00130">
    <property type="entry name" value="U_DNA_GLYCOSYLASE"/>
    <property type="match status" value="1"/>
</dbReference>
<evidence type="ECO:0000259" key="10">
    <source>
        <dbReference type="SMART" id="SM00986"/>
    </source>
</evidence>
<evidence type="ECO:0000256" key="9">
    <source>
        <dbReference type="RuleBase" id="RU003780"/>
    </source>
</evidence>
<comment type="catalytic activity">
    <reaction evidence="7 9">
        <text>Hydrolyzes single-stranded DNA or mismatched double-stranded DNA and polynucleotides, releasing free uracil.</text>
        <dbReference type="EC" id="3.2.2.27"/>
    </reaction>
</comment>
<feature type="domain" description="Uracil-DNA glycosylase-like" evidence="10">
    <location>
        <begin position="81"/>
        <end position="251"/>
    </location>
</feature>
<dbReference type="EMBL" id="AE016818">
    <property type="protein sequence ID" value="AAS53007.1"/>
    <property type="molecule type" value="Genomic_DNA"/>
</dbReference>
<dbReference type="Gene3D" id="3.40.470.10">
    <property type="entry name" value="Uracil-DNA glycosylase-like domain"/>
    <property type="match status" value="1"/>
</dbReference>
<evidence type="ECO:0000256" key="7">
    <source>
        <dbReference type="HAMAP-Rule" id="MF_03166"/>
    </source>
</evidence>
<evidence type="ECO:0000256" key="3">
    <source>
        <dbReference type="ARBA" id="ARBA00022801"/>
    </source>
</evidence>
<name>Q756E0_EREGS</name>
<evidence type="ECO:0000256" key="2">
    <source>
        <dbReference type="ARBA" id="ARBA00022763"/>
    </source>
</evidence>
<dbReference type="eggNOG" id="KOG2994">
    <property type="taxonomic scope" value="Eukaryota"/>
</dbReference>
<keyword evidence="6 7" id="KW-0539">Nucleus</keyword>
<dbReference type="STRING" id="284811.Q756E0"/>
<dbReference type="InterPro" id="IPR005122">
    <property type="entry name" value="Uracil-DNA_glycosylase-like"/>
</dbReference>
<comment type="similarity">
    <text evidence="1 7 9">Belongs to the uracil-DNA glycosylase (UDG) superfamily. UNG family.</text>
</comment>
<organism evidence="11 12">
    <name type="scientific">Eremothecium gossypii (strain ATCC 10895 / CBS 109.51 / FGSC 9923 / NRRL Y-1056)</name>
    <name type="common">Yeast</name>
    <name type="synonym">Ashbya gossypii</name>
    <dbReference type="NCBI Taxonomy" id="284811"/>
    <lineage>
        <taxon>Eukaryota</taxon>
        <taxon>Fungi</taxon>
        <taxon>Dikarya</taxon>
        <taxon>Ascomycota</taxon>
        <taxon>Saccharomycotina</taxon>
        <taxon>Saccharomycetes</taxon>
        <taxon>Saccharomycetales</taxon>
        <taxon>Saccharomycetaceae</taxon>
        <taxon>Eremothecium</taxon>
    </lineage>
</organism>
<keyword evidence="5 7" id="KW-0234">DNA repair</keyword>
<dbReference type="NCBIfam" id="NF003592">
    <property type="entry name" value="PRK05254.1-5"/>
    <property type="match status" value="1"/>
</dbReference>
<keyword evidence="3 7" id="KW-0378">Hydrolase</keyword>
<dbReference type="InterPro" id="IPR018085">
    <property type="entry name" value="Ura-DNA_Glyclase_AS"/>
</dbReference>
<dbReference type="InParanoid" id="Q756E0"/>
<dbReference type="FunFam" id="3.40.470.10:FF:000007">
    <property type="entry name" value="Uracil-DNA glycosylase"/>
    <property type="match status" value="1"/>
</dbReference>
<dbReference type="HAMAP" id="MF_00148">
    <property type="entry name" value="UDG"/>
    <property type="match status" value="1"/>
</dbReference>
<dbReference type="PANTHER" id="PTHR11264:SF0">
    <property type="entry name" value="URACIL-DNA GLYCOSYLASE"/>
    <property type="match status" value="1"/>
</dbReference>
<dbReference type="OMA" id="PDNGYLM"/>